<name>A0A9P6QKS4_9FUNG</name>
<gene>
    <name evidence="2" type="ORF">DFQ27_008203</name>
</gene>
<protein>
    <submittedName>
        <fullName evidence="2">Uncharacterized protein</fullName>
    </submittedName>
</protein>
<evidence type="ECO:0000313" key="3">
    <source>
        <dbReference type="Proteomes" id="UP000807716"/>
    </source>
</evidence>
<dbReference type="EMBL" id="JAAAJB010000068">
    <property type="protein sequence ID" value="KAG0267814.1"/>
    <property type="molecule type" value="Genomic_DNA"/>
</dbReference>
<sequence length="79" mass="8095">MSAIATSARVIRSSSNALQAVARRSYSSASQKTPPAATQGHSDKKLAITSGVSAVLGFDVAYVYYNFGPGSKPPSASSD</sequence>
<dbReference type="AlphaFoldDB" id="A0A9P6QKS4"/>
<reference evidence="2" key="1">
    <citation type="journal article" date="2020" name="Fungal Divers.">
        <title>Resolving the Mortierellaceae phylogeny through synthesis of multi-gene phylogenetics and phylogenomics.</title>
        <authorList>
            <person name="Vandepol N."/>
            <person name="Liber J."/>
            <person name="Desiro A."/>
            <person name="Na H."/>
            <person name="Kennedy M."/>
            <person name="Barry K."/>
            <person name="Grigoriev I.V."/>
            <person name="Miller A.N."/>
            <person name="O'Donnell K."/>
            <person name="Stajich J.E."/>
            <person name="Bonito G."/>
        </authorList>
    </citation>
    <scope>NUCLEOTIDE SEQUENCE</scope>
    <source>
        <strain evidence="2">BC1065</strain>
    </source>
</reference>
<organism evidence="2 3">
    <name type="scientific">Actinomortierella ambigua</name>
    <dbReference type="NCBI Taxonomy" id="1343610"/>
    <lineage>
        <taxon>Eukaryota</taxon>
        <taxon>Fungi</taxon>
        <taxon>Fungi incertae sedis</taxon>
        <taxon>Mucoromycota</taxon>
        <taxon>Mortierellomycotina</taxon>
        <taxon>Mortierellomycetes</taxon>
        <taxon>Mortierellales</taxon>
        <taxon>Mortierellaceae</taxon>
        <taxon>Actinomortierella</taxon>
    </lineage>
</organism>
<proteinExistence type="predicted"/>
<dbReference type="OrthoDB" id="2438464at2759"/>
<feature type="region of interest" description="Disordered" evidence="1">
    <location>
        <begin position="22"/>
        <end position="43"/>
    </location>
</feature>
<accession>A0A9P6QKS4</accession>
<dbReference type="Proteomes" id="UP000807716">
    <property type="component" value="Unassembled WGS sequence"/>
</dbReference>
<evidence type="ECO:0000313" key="2">
    <source>
        <dbReference type="EMBL" id="KAG0267814.1"/>
    </source>
</evidence>
<keyword evidence="3" id="KW-1185">Reference proteome</keyword>
<evidence type="ECO:0000256" key="1">
    <source>
        <dbReference type="SAM" id="MobiDB-lite"/>
    </source>
</evidence>
<comment type="caution">
    <text evidence="2">The sequence shown here is derived from an EMBL/GenBank/DDBJ whole genome shotgun (WGS) entry which is preliminary data.</text>
</comment>